<feature type="region of interest" description="Disordered" evidence="6">
    <location>
        <begin position="1"/>
        <end position="27"/>
    </location>
</feature>
<comment type="similarity">
    <text evidence="2">Belongs to the Asterix family.</text>
</comment>
<evidence type="ECO:0000256" key="4">
    <source>
        <dbReference type="ARBA" id="ARBA00022989"/>
    </source>
</evidence>
<dbReference type="RefSeq" id="XP_005702964.1">
    <property type="nucleotide sequence ID" value="XM_005702907.1"/>
</dbReference>
<evidence type="ECO:0000256" key="3">
    <source>
        <dbReference type="ARBA" id="ARBA00022692"/>
    </source>
</evidence>
<dbReference type="EMBL" id="KB454549">
    <property type="protein sequence ID" value="EME26444.1"/>
    <property type="molecule type" value="Genomic_DNA"/>
</dbReference>
<dbReference type="STRING" id="130081.M2XSQ5"/>
<dbReference type="InterPro" id="IPR005351">
    <property type="entry name" value="ASTER"/>
</dbReference>
<evidence type="ECO:0000256" key="1">
    <source>
        <dbReference type="ARBA" id="ARBA00004370"/>
    </source>
</evidence>
<dbReference type="OrthoDB" id="10341811at2759"/>
<feature type="transmembrane region" description="Helical" evidence="7">
    <location>
        <begin position="81"/>
        <end position="98"/>
    </location>
</feature>
<feature type="transmembrane region" description="Helical" evidence="7">
    <location>
        <begin position="44"/>
        <end position="69"/>
    </location>
</feature>
<comment type="subcellular location">
    <subcellularLocation>
        <location evidence="1">Membrane</location>
    </subcellularLocation>
</comment>
<evidence type="ECO:0000256" key="6">
    <source>
        <dbReference type="SAM" id="MobiDB-lite"/>
    </source>
</evidence>
<dbReference type="eggNOG" id="ENOG502T0ZP">
    <property type="taxonomic scope" value="Eukaryota"/>
</dbReference>
<dbReference type="AlphaFoldDB" id="M2XSQ5"/>
<gene>
    <name evidence="8" type="ORF">Gasu_59310</name>
</gene>
<dbReference type="KEGG" id="gsl:Gasu_59310"/>
<sequence length="106" mass="11984">MSWAVMNSQNDDPRRPSQVVPFQPPRKEEETTITDFFSMTSMSFGMLAVVMKVRYFAWLSFIMAVAYASNSRFSQVEVKQLVSSIGLSIVILLISYLSPSPPRRVG</sequence>
<keyword evidence="9" id="KW-1185">Reference proteome</keyword>
<evidence type="ECO:0000256" key="5">
    <source>
        <dbReference type="ARBA" id="ARBA00023136"/>
    </source>
</evidence>
<dbReference type="Gramene" id="EME26444">
    <property type="protein sequence ID" value="EME26444"/>
    <property type="gene ID" value="Gasu_59310"/>
</dbReference>
<evidence type="ECO:0000256" key="2">
    <source>
        <dbReference type="ARBA" id="ARBA00009066"/>
    </source>
</evidence>
<dbReference type="Pfam" id="PF03669">
    <property type="entry name" value="ASTER"/>
    <property type="match status" value="1"/>
</dbReference>
<dbReference type="GO" id="GO:0045048">
    <property type="term" value="P:protein insertion into ER membrane"/>
    <property type="evidence" value="ECO:0007669"/>
    <property type="project" value="InterPro"/>
</dbReference>
<keyword evidence="5 7" id="KW-0472">Membrane</keyword>
<organism evidence="8 9">
    <name type="scientific">Galdieria sulphuraria</name>
    <name type="common">Red alga</name>
    <dbReference type="NCBI Taxonomy" id="130081"/>
    <lineage>
        <taxon>Eukaryota</taxon>
        <taxon>Rhodophyta</taxon>
        <taxon>Bangiophyceae</taxon>
        <taxon>Galdieriales</taxon>
        <taxon>Galdieriaceae</taxon>
        <taxon>Galdieria</taxon>
    </lineage>
</organism>
<name>M2XSQ5_GALSU</name>
<keyword evidence="3 7" id="KW-0812">Transmembrane</keyword>
<accession>M2XSQ5</accession>
<dbReference type="GeneID" id="17085418"/>
<feature type="compositionally biased region" description="Polar residues" evidence="6">
    <location>
        <begin position="1"/>
        <end position="10"/>
    </location>
</feature>
<proteinExistence type="inferred from homology"/>
<evidence type="ECO:0000313" key="9">
    <source>
        <dbReference type="Proteomes" id="UP000030680"/>
    </source>
</evidence>
<dbReference type="PANTHER" id="PTHR13193:SF0">
    <property type="entry name" value="PAT COMPLEX SUBUNIT ASTERIX"/>
    <property type="match status" value="1"/>
</dbReference>
<evidence type="ECO:0000313" key="8">
    <source>
        <dbReference type="EMBL" id="EME26444.1"/>
    </source>
</evidence>
<dbReference type="OMA" id="SWAVMNS"/>
<dbReference type="GO" id="GO:0005789">
    <property type="term" value="C:endoplasmic reticulum membrane"/>
    <property type="evidence" value="ECO:0007669"/>
    <property type="project" value="InterPro"/>
</dbReference>
<dbReference type="PANTHER" id="PTHR13193">
    <property type="entry name" value="CGI-140"/>
    <property type="match status" value="1"/>
</dbReference>
<dbReference type="GO" id="GO:0044183">
    <property type="term" value="F:protein folding chaperone"/>
    <property type="evidence" value="ECO:0007669"/>
    <property type="project" value="InterPro"/>
</dbReference>
<keyword evidence="4 7" id="KW-1133">Transmembrane helix</keyword>
<dbReference type="Proteomes" id="UP000030680">
    <property type="component" value="Unassembled WGS sequence"/>
</dbReference>
<reference evidence="9" key="1">
    <citation type="journal article" date="2013" name="Science">
        <title>Gene transfer from bacteria and archaea facilitated evolution of an extremophilic eukaryote.</title>
        <authorList>
            <person name="Schonknecht G."/>
            <person name="Chen W.H."/>
            <person name="Ternes C.M."/>
            <person name="Barbier G.G."/>
            <person name="Shrestha R.P."/>
            <person name="Stanke M."/>
            <person name="Brautigam A."/>
            <person name="Baker B.J."/>
            <person name="Banfield J.F."/>
            <person name="Garavito R.M."/>
            <person name="Carr K."/>
            <person name="Wilkerson C."/>
            <person name="Rensing S.A."/>
            <person name="Gagneul D."/>
            <person name="Dickenson N.E."/>
            <person name="Oesterhelt C."/>
            <person name="Lercher M.J."/>
            <person name="Weber A.P."/>
        </authorList>
    </citation>
    <scope>NUCLEOTIDE SEQUENCE [LARGE SCALE GENOMIC DNA]</scope>
    <source>
        <strain evidence="9">074W</strain>
    </source>
</reference>
<protein>
    <recommendedName>
        <fullName evidence="10">Protein Asterix</fullName>
    </recommendedName>
</protein>
<evidence type="ECO:0008006" key="10">
    <source>
        <dbReference type="Google" id="ProtNLM"/>
    </source>
</evidence>
<evidence type="ECO:0000256" key="7">
    <source>
        <dbReference type="SAM" id="Phobius"/>
    </source>
</evidence>